<name>A0A395LVY8_9BACT</name>
<organism evidence="1 2">
    <name type="scientific">Candidatus Thermochlorobacter aerophilus</name>
    <dbReference type="NCBI Taxonomy" id="1868324"/>
    <lineage>
        <taxon>Bacteria</taxon>
        <taxon>Pseudomonadati</taxon>
        <taxon>Chlorobiota</taxon>
        <taxon>Chlorobiia</taxon>
        <taxon>Chlorobiales</taxon>
        <taxon>Candidatus Thermochlorobacteriaceae</taxon>
        <taxon>Candidatus Thermochlorobacter</taxon>
    </lineage>
</organism>
<evidence type="ECO:0000313" key="1">
    <source>
        <dbReference type="EMBL" id="RFM22791.1"/>
    </source>
</evidence>
<dbReference type="Pfam" id="PF14052">
    <property type="entry name" value="Caps_assemb_Wzi"/>
    <property type="match status" value="1"/>
</dbReference>
<dbReference type="AlphaFoldDB" id="A0A395LVY8"/>
<evidence type="ECO:0000313" key="2">
    <source>
        <dbReference type="Proteomes" id="UP000266389"/>
    </source>
</evidence>
<evidence type="ECO:0008006" key="3">
    <source>
        <dbReference type="Google" id="ProtNLM"/>
    </source>
</evidence>
<dbReference type="InterPro" id="IPR038636">
    <property type="entry name" value="Wzi_sf"/>
</dbReference>
<accession>A0A395LVY8</accession>
<reference evidence="1 2" key="1">
    <citation type="journal article" date="2011" name="ISME J.">
        <title>Community ecology of hot spring cyanobacterial mats: predominant populations and their functional potential.</title>
        <authorList>
            <person name="Klatt C.G."/>
            <person name="Wood J.M."/>
            <person name="Rusch D.B."/>
            <person name="Bateson M.M."/>
            <person name="Hamamura N."/>
            <person name="Heidelberg J.F."/>
            <person name="Grossman A.R."/>
            <person name="Bhaya D."/>
            <person name="Cohan F.M."/>
            <person name="Kuhl M."/>
            <person name="Bryant D.A."/>
            <person name="Ward D.M."/>
        </authorList>
    </citation>
    <scope>NUCLEOTIDE SEQUENCE [LARGE SCALE GENOMIC DNA]</scope>
    <source>
        <strain evidence="1">OS</strain>
    </source>
</reference>
<dbReference type="Proteomes" id="UP000266389">
    <property type="component" value="Unassembled WGS sequence"/>
</dbReference>
<proteinExistence type="predicted"/>
<comment type="caution">
    <text evidence="1">The sequence shown here is derived from an EMBL/GenBank/DDBJ whole genome shotgun (WGS) entry which is preliminary data.</text>
</comment>
<protein>
    <recommendedName>
        <fullName evidence="3">Capsule assembly Wzi family protein</fullName>
    </recommendedName>
</protein>
<dbReference type="Gene3D" id="2.40.160.130">
    <property type="entry name" value="Capsule assembly protein Wzi"/>
    <property type="match status" value="1"/>
</dbReference>
<dbReference type="EMBL" id="PHFL01000076">
    <property type="protein sequence ID" value="RFM22791.1"/>
    <property type="molecule type" value="Genomic_DNA"/>
</dbReference>
<gene>
    <name evidence="1" type="ORF">D0433_14420</name>
</gene>
<sequence>MSFSNRRRVLLRHTTFFTGALLLLAAFFPSLLKAGGETFPAGHWAYDIIDQLIVRGYLTRLYDVARPYERLDVARAILETDKFAIEDRVTLWLFNKLEQELDDELGWLRDEVFPKAAVRIAARPELIAERREGPRPELQLPPENQTGIDFRPRFRGRGRLALYFERDFVLYNASIVQQQGVFDLVPARPYAGATAYTEQAFFAYHGEMFRVKLGRDYVNWGYGRYSLSLSHMAGPLDQLMLQLNTRTLRFTYIIAMLDKLEYREEGTPSGAIQSFVERYLTAIRFDLNLFSSRLRLGLWQGTLYGGRNRGLDFRFINPFSIVYGEQYNRREEINPIVGADLSIFPFNGINIYGSFVVDDWQFNIVDQTALEPNLWSGQIGIRAANVLYPLGIYGTDVFIEISRAINRTYHQRQFNRYQRWIFGTNPLAHPLGTDFESLEIGVSHWFFKQFRASVSVLFVGKGEGSLYGPFTEPWLDTTRYNLQTGYSEPAPFGIVERRTALTFGLFYQPSNAFNIELNLTPVWRYNANNIEGARLNDFQIFLRVLFEIQPVLSLF</sequence>
<dbReference type="InterPro" id="IPR026950">
    <property type="entry name" value="Caps_assemb_Wzi"/>
</dbReference>